<dbReference type="GO" id="GO:0005506">
    <property type="term" value="F:iron ion binding"/>
    <property type="evidence" value="ECO:0007669"/>
    <property type="project" value="TreeGrafter"/>
</dbReference>
<dbReference type="InterPro" id="IPR000361">
    <property type="entry name" value="ATAP_core_dom"/>
</dbReference>
<name>A0A381Y6Z8_9ZZZZ</name>
<dbReference type="GO" id="GO:0051539">
    <property type="term" value="F:4 iron, 4 sulfur cluster binding"/>
    <property type="evidence" value="ECO:0007669"/>
    <property type="project" value="TreeGrafter"/>
</dbReference>
<dbReference type="EMBL" id="UINC01017433">
    <property type="protein sequence ID" value="SVA72263.1"/>
    <property type="molecule type" value="Genomic_DNA"/>
</dbReference>
<reference evidence="2" key="1">
    <citation type="submission" date="2018-05" db="EMBL/GenBank/DDBJ databases">
        <authorList>
            <person name="Lanie J.A."/>
            <person name="Ng W.-L."/>
            <person name="Kazmierczak K.M."/>
            <person name="Andrzejewski T.M."/>
            <person name="Davidsen T.M."/>
            <person name="Wayne K.J."/>
            <person name="Tettelin H."/>
            <person name="Glass J.I."/>
            <person name="Rusch D."/>
            <person name="Podicherti R."/>
            <person name="Tsui H.-C.T."/>
            <person name="Winkler M.E."/>
        </authorList>
    </citation>
    <scope>NUCLEOTIDE SEQUENCE</scope>
</reference>
<sequence length="143" mass="13897">VATTSLIQVSESAADKLSEILKEQGEENGMLRVMVTPSPNGGFQHVLGVESEPKDEDIVIEAFNIKVVIDGESAPLLEGAEIDYVDGLMRSGFVISNPNIEHSGGGCGSGGGCNCGGGGGGCGGGGGGCGGGGGEGGCGCGGH</sequence>
<dbReference type="InterPro" id="IPR016092">
    <property type="entry name" value="ATAP"/>
</dbReference>
<dbReference type="NCBIfam" id="TIGR00049">
    <property type="entry name" value="iron-sulfur cluster assembly accessory protein"/>
    <property type="match status" value="1"/>
</dbReference>
<dbReference type="Gene3D" id="2.60.300.12">
    <property type="entry name" value="HesB-like domain"/>
    <property type="match status" value="1"/>
</dbReference>
<proteinExistence type="predicted"/>
<dbReference type="PANTHER" id="PTHR43011">
    <property type="entry name" value="IRON-SULFUR CLUSTER ASSEMBLY 2 HOMOLOG, MITOCHONDRIAL"/>
    <property type="match status" value="1"/>
</dbReference>
<dbReference type="GO" id="GO:0016226">
    <property type="term" value="P:iron-sulfur cluster assembly"/>
    <property type="evidence" value="ECO:0007669"/>
    <property type="project" value="InterPro"/>
</dbReference>
<dbReference type="PANTHER" id="PTHR43011:SF1">
    <property type="entry name" value="IRON-SULFUR CLUSTER ASSEMBLY 2 HOMOLOG, MITOCHONDRIAL"/>
    <property type="match status" value="1"/>
</dbReference>
<evidence type="ECO:0000259" key="1">
    <source>
        <dbReference type="Pfam" id="PF01521"/>
    </source>
</evidence>
<dbReference type="InterPro" id="IPR035903">
    <property type="entry name" value="HesB-like_dom_sf"/>
</dbReference>
<accession>A0A381Y6Z8</accession>
<dbReference type="AlphaFoldDB" id="A0A381Y6Z8"/>
<dbReference type="GO" id="GO:0051537">
    <property type="term" value="F:2 iron, 2 sulfur cluster binding"/>
    <property type="evidence" value="ECO:0007669"/>
    <property type="project" value="TreeGrafter"/>
</dbReference>
<protein>
    <recommendedName>
        <fullName evidence="1">Core domain-containing protein</fullName>
    </recommendedName>
</protein>
<feature type="non-terminal residue" evidence="2">
    <location>
        <position position="1"/>
    </location>
</feature>
<dbReference type="Pfam" id="PF01521">
    <property type="entry name" value="Fe-S_biosyn"/>
    <property type="match status" value="1"/>
</dbReference>
<organism evidence="2">
    <name type="scientific">marine metagenome</name>
    <dbReference type="NCBI Taxonomy" id="408172"/>
    <lineage>
        <taxon>unclassified sequences</taxon>
        <taxon>metagenomes</taxon>
        <taxon>ecological metagenomes</taxon>
    </lineage>
</organism>
<dbReference type="SUPFAM" id="SSF89360">
    <property type="entry name" value="HesB-like domain"/>
    <property type="match status" value="1"/>
</dbReference>
<evidence type="ECO:0000313" key="2">
    <source>
        <dbReference type="EMBL" id="SVA72263.1"/>
    </source>
</evidence>
<feature type="domain" description="Core" evidence="1">
    <location>
        <begin position="7"/>
        <end position="101"/>
    </location>
</feature>
<gene>
    <name evidence="2" type="ORF">METZ01_LOCUS125117</name>
</gene>